<protein>
    <submittedName>
        <fullName evidence="1">Uncharacterized protein</fullName>
    </submittedName>
</protein>
<dbReference type="Proteomes" id="UP000243859">
    <property type="component" value="Unassembled WGS sequence"/>
</dbReference>
<accession>A0A2T5BQF3</accession>
<dbReference type="InterPro" id="IPR045422">
    <property type="entry name" value="DUF6511"/>
</dbReference>
<proteinExistence type="predicted"/>
<organism evidence="1 2">
    <name type="scientific">Rhodovulum imhoffii</name>
    <dbReference type="NCBI Taxonomy" id="365340"/>
    <lineage>
        <taxon>Bacteria</taxon>
        <taxon>Pseudomonadati</taxon>
        <taxon>Pseudomonadota</taxon>
        <taxon>Alphaproteobacteria</taxon>
        <taxon>Rhodobacterales</taxon>
        <taxon>Paracoccaceae</taxon>
        <taxon>Rhodovulum</taxon>
    </lineage>
</organism>
<dbReference type="RefSeq" id="WP_242509420.1">
    <property type="nucleotide sequence ID" value="NZ_NHSI01000003.1"/>
</dbReference>
<keyword evidence="2" id="KW-1185">Reference proteome</keyword>
<evidence type="ECO:0000313" key="1">
    <source>
        <dbReference type="EMBL" id="PTN01258.1"/>
    </source>
</evidence>
<comment type="caution">
    <text evidence="1">The sequence shown here is derived from an EMBL/GenBank/DDBJ whole genome shotgun (WGS) entry which is preliminary data.</text>
</comment>
<dbReference type="Pfam" id="PF20121">
    <property type="entry name" value="DUF6511"/>
    <property type="match status" value="1"/>
</dbReference>
<reference evidence="1 2" key="1">
    <citation type="submission" date="2018-04" db="EMBL/GenBank/DDBJ databases">
        <title>Genomic Encyclopedia of Archaeal and Bacterial Type Strains, Phase II (KMG-II): from individual species to whole genera.</title>
        <authorList>
            <person name="Goeker M."/>
        </authorList>
    </citation>
    <scope>NUCLEOTIDE SEQUENCE [LARGE SCALE GENOMIC DNA]</scope>
    <source>
        <strain evidence="1 2">DSM 18064</strain>
    </source>
</reference>
<dbReference type="EMBL" id="QAAA01000015">
    <property type="protein sequence ID" value="PTN01258.1"/>
    <property type="molecule type" value="Genomic_DNA"/>
</dbReference>
<name>A0A2T5BQF3_9RHOB</name>
<evidence type="ECO:0000313" key="2">
    <source>
        <dbReference type="Proteomes" id="UP000243859"/>
    </source>
</evidence>
<dbReference type="AlphaFoldDB" id="A0A2T5BQF3"/>
<sequence length="66" mass="7523">MIDKTDMETRAIRDARRELAEALTEMGLMEPFFDRPAEDIDRLIEACVDGFQASMQRQSDAGDVPF</sequence>
<gene>
    <name evidence="1" type="ORF">C8N32_11548</name>
</gene>